<dbReference type="SUPFAM" id="SSF51735">
    <property type="entry name" value="NAD(P)-binding Rossmann-fold domains"/>
    <property type="match status" value="1"/>
</dbReference>
<sequence length="120" mass="13154">MTRVDVILDNIGAAYFQRNLDSLNIGGRLFIIGFMGGTVTEVNLTGLLARHLTVQAGGLRSRSPENKAEIVNNVEKNVWPTILAGKVKPVIYKYLPLAEAAEAHRFMESSNHIGKILLVP</sequence>
<keyword evidence="1" id="KW-0521">NADP</keyword>
<dbReference type="PANTHER" id="PTHR48106:SF8">
    <property type="entry name" value="OS02G0805600 PROTEIN"/>
    <property type="match status" value="1"/>
</dbReference>
<protein>
    <recommendedName>
        <fullName evidence="6">Quinone oxidoreductase</fullName>
    </recommendedName>
</protein>
<reference evidence="4 5" key="1">
    <citation type="submission" date="2024-02" db="EMBL/GenBank/DDBJ databases">
        <authorList>
            <person name="Vignale AGUSTIN F."/>
            <person name="Sosa J E."/>
            <person name="Modenutti C."/>
        </authorList>
    </citation>
    <scope>NUCLEOTIDE SEQUENCE [LARGE SCALE GENOMIC DNA]</scope>
</reference>
<comment type="caution">
    <text evidence="4">The sequence shown here is derived from an EMBL/GenBank/DDBJ whole genome shotgun (WGS) entry which is preliminary data.</text>
</comment>
<dbReference type="PANTHER" id="PTHR48106">
    <property type="entry name" value="QUINONE OXIDOREDUCTASE PIG3-RELATED"/>
    <property type="match status" value="1"/>
</dbReference>
<dbReference type="Proteomes" id="UP001642360">
    <property type="component" value="Unassembled WGS sequence"/>
</dbReference>
<dbReference type="Gene3D" id="3.40.50.720">
    <property type="entry name" value="NAD(P)-binding Rossmann-like Domain"/>
    <property type="match status" value="1"/>
</dbReference>
<dbReference type="GO" id="GO:0016491">
    <property type="term" value="F:oxidoreductase activity"/>
    <property type="evidence" value="ECO:0007669"/>
    <property type="project" value="UniProtKB-KW"/>
</dbReference>
<dbReference type="AlphaFoldDB" id="A0ABC8U948"/>
<keyword evidence="2" id="KW-0560">Oxidoreductase</keyword>
<accession>A0ABC8U948</accession>
<dbReference type="EMBL" id="CAUOFW020006913">
    <property type="protein sequence ID" value="CAK9176804.1"/>
    <property type="molecule type" value="Genomic_DNA"/>
</dbReference>
<organism evidence="4 5">
    <name type="scientific">Ilex paraguariensis</name>
    <name type="common">yerba mate</name>
    <dbReference type="NCBI Taxonomy" id="185542"/>
    <lineage>
        <taxon>Eukaryota</taxon>
        <taxon>Viridiplantae</taxon>
        <taxon>Streptophyta</taxon>
        <taxon>Embryophyta</taxon>
        <taxon>Tracheophyta</taxon>
        <taxon>Spermatophyta</taxon>
        <taxon>Magnoliopsida</taxon>
        <taxon>eudicotyledons</taxon>
        <taxon>Gunneridae</taxon>
        <taxon>Pentapetalae</taxon>
        <taxon>asterids</taxon>
        <taxon>campanulids</taxon>
        <taxon>Aquifoliales</taxon>
        <taxon>Aquifoliaceae</taxon>
        <taxon>Ilex</taxon>
    </lineage>
</organism>
<proteinExistence type="predicted"/>
<name>A0ABC8U948_9AQUA</name>
<dbReference type="EMBL" id="CAUOFW020002805">
    <property type="protein sequence ID" value="CAK9156163.1"/>
    <property type="molecule type" value="Genomic_DNA"/>
</dbReference>
<evidence type="ECO:0000313" key="4">
    <source>
        <dbReference type="EMBL" id="CAK9176804.1"/>
    </source>
</evidence>
<evidence type="ECO:0000256" key="1">
    <source>
        <dbReference type="ARBA" id="ARBA00022857"/>
    </source>
</evidence>
<evidence type="ECO:0008006" key="6">
    <source>
        <dbReference type="Google" id="ProtNLM"/>
    </source>
</evidence>
<dbReference type="Pfam" id="PF13602">
    <property type="entry name" value="ADH_zinc_N_2"/>
    <property type="match status" value="1"/>
</dbReference>
<dbReference type="Gene3D" id="3.90.180.10">
    <property type="entry name" value="Medium-chain alcohol dehydrogenases, catalytic domain"/>
    <property type="match status" value="1"/>
</dbReference>
<dbReference type="InterPro" id="IPR036291">
    <property type="entry name" value="NAD(P)-bd_dom_sf"/>
</dbReference>
<evidence type="ECO:0000313" key="5">
    <source>
        <dbReference type="Proteomes" id="UP001642360"/>
    </source>
</evidence>
<gene>
    <name evidence="3" type="ORF">ILEXP_LOCUS24576</name>
    <name evidence="4" type="ORF">ILEXP_LOCUS46668</name>
</gene>
<evidence type="ECO:0000256" key="2">
    <source>
        <dbReference type="ARBA" id="ARBA00023002"/>
    </source>
</evidence>
<evidence type="ECO:0000313" key="3">
    <source>
        <dbReference type="EMBL" id="CAK9156163.1"/>
    </source>
</evidence>
<keyword evidence="5" id="KW-1185">Reference proteome</keyword>